<evidence type="ECO:0000256" key="1">
    <source>
        <dbReference type="SAM" id="MobiDB-lite"/>
    </source>
</evidence>
<protein>
    <submittedName>
        <fullName evidence="2">Uncharacterized protein</fullName>
    </submittedName>
</protein>
<proteinExistence type="predicted"/>
<sequence length="138" mass="15200">MEPLIPSKTVVSTLNQSNSWQATTGKHQAIIQSRSTHQTPSTAEQSTTTLMPAQPDHRSATPFWCPSTRRQSIAQDKPPQPSSSPIERKKEAKVTVSTLDQKRKQGTEPVRAYPIPARAAKHRHRSGRAAGQVGLYPL</sequence>
<comment type="caution">
    <text evidence="2">The sequence shown here is derived from an EMBL/GenBank/DDBJ whole genome shotgun (WGS) entry which is preliminary data.</text>
</comment>
<keyword evidence="3" id="KW-1185">Reference proteome</keyword>
<dbReference type="AlphaFoldDB" id="A0AAW1XUT0"/>
<accession>A0AAW1XUT0</accession>
<organism evidence="2 3">
    <name type="scientific">Rubus argutus</name>
    <name type="common">Southern blackberry</name>
    <dbReference type="NCBI Taxonomy" id="59490"/>
    <lineage>
        <taxon>Eukaryota</taxon>
        <taxon>Viridiplantae</taxon>
        <taxon>Streptophyta</taxon>
        <taxon>Embryophyta</taxon>
        <taxon>Tracheophyta</taxon>
        <taxon>Spermatophyta</taxon>
        <taxon>Magnoliopsida</taxon>
        <taxon>eudicotyledons</taxon>
        <taxon>Gunneridae</taxon>
        <taxon>Pentapetalae</taxon>
        <taxon>rosids</taxon>
        <taxon>fabids</taxon>
        <taxon>Rosales</taxon>
        <taxon>Rosaceae</taxon>
        <taxon>Rosoideae</taxon>
        <taxon>Rosoideae incertae sedis</taxon>
        <taxon>Rubus</taxon>
    </lineage>
</organism>
<gene>
    <name evidence="2" type="ORF">M0R45_016946</name>
</gene>
<feature type="region of interest" description="Disordered" evidence="1">
    <location>
        <begin position="20"/>
        <end position="138"/>
    </location>
</feature>
<feature type="compositionally biased region" description="Polar residues" evidence="1">
    <location>
        <begin position="20"/>
        <end position="51"/>
    </location>
</feature>
<dbReference type="Proteomes" id="UP001457282">
    <property type="component" value="Unassembled WGS sequence"/>
</dbReference>
<name>A0AAW1XUT0_RUBAR</name>
<evidence type="ECO:0000313" key="3">
    <source>
        <dbReference type="Proteomes" id="UP001457282"/>
    </source>
</evidence>
<reference evidence="2 3" key="1">
    <citation type="journal article" date="2023" name="G3 (Bethesda)">
        <title>A chromosome-length genome assembly and annotation of blackberry (Rubus argutus, cv. 'Hillquist').</title>
        <authorList>
            <person name="Bruna T."/>
            <person name="Aryal R."/>
            <person name="Dudchenko O."/>
            <person name="Sargent D.J."/>
            <person name="Mead D."/>
            <person name="Buti M."/>
            <person name="Cavallini A."/>
            <person name="Hytonen T."/>
            <person name="Andres J."/>
            <person name="Pham M."/>
            <person name="Weisz D."/>
            <person name="Mascagni F."/>
            <person name="Usai G."/>
            <person name="Natali L."/>
            <person name="Bassil N."/>
            <person name="Fernandez G.E."/>
            <person name="Lomsadze A."/>
            <person name="Armour M."/>
            <person name="Olukolu B."/>
            <person name="Poorten T."/>
            <person name="Britton C."/>
            <person name="Davik J."/>
            <person name="Ashrafi H."/>
            <person name="Aiden E.L."/>
            <person name="Borodovsky M."/>
            <person name="Worthington M."/>
        </authorList>
    </citation>
    <scope>NUCLEOTIDE SEQUENCE [LARGE SCALE GENOMIC DNA]</scope>
    <source>
        <strain evidence="2">PI 553951</strain>
    </source>
</reference>
<evidence type="ECO:0000313" key="2">
    <source>
        <dbReference type="EMBL" id="KAK9940278.1"/>
    </source>
</evidence>
<dbReference type="EMBL" id="JBEDUW010000003">
    <property type="protein sequence ID" value="KAK9940278.1"/>
    <property type="molecule type" value="Genomic_DNA"/>
</dbReference>